<name>A0AAN0VZ64_9VIBR</name>
<feature type="signal peptide" evidence="1">
    <location>
        <begin position="1"/>
        <end position="23"/>
    </location>
</feature>
<protein>
    <submittedName>
        <fullName evidence="2">Uncharacterized protein</fullName>
    </submittedName>
</protein>
<dbReference type="EMBL" id="CP009618">
    <property type="protein sequence ID" value="AIW21543.1"/>
    <property type="molecule type" value="Genomic_DNA"/>
</dbReference>
<dbReference type="Proteomes" id="UP000030081">
    <property type="component" value="Chromosome 2"/>
</dbReference>
<sequence length="194" mass="21452">MNAKIIYLVFALLLGSVFIPAGATNDDSTEQEQEQVTHELEAMLNAAKQYQLDTGRALEITPDTNVEYGYLAIDNLIEDPGIEGWNGPYLPYSNDWFGFEQYVSHPEYIAAQLLAKEDTEWNKGSTPEGCNENSTSCKIAACIWSVPEKVAKGINEEIDGIQSVKDVDSTGVIRYNGGSLVWIVCMTGDEYKLP</sequence>
<keyword evidence="1" id="KW-0732">Signal</keyword>
<gene>
    <name evidence="2" type="ORF">IX92_21330</name>
</gene>
<dbReference type="AlphaFoldDB" id="A0AAN0VZ64"/>
<dbReference type="KEGG" id="vcy:IX92_21330"/>
<organism evidence="2 3">
    <name type="scientific">Vibrio coralliilyticus</name>
    <dbReference type="NCBI Taxonomy" id="190893"/>
    <lineage>
        <taxon>Bacteria</taxon>
        <taxon>Pseudomonadati</taxon>
        <taxon>Pseudomonadota</taxon>
        <taxon>Gammaproteobacteria</taxon>
        <taxon>Vibrionales</taxon>
        <taxon>Vibrionaceae</taxon>
        <taxon>Vibrio</taxon>
    </lineage>
</organism>
<proteinExistence type="predicted"/>
<reference evidence="2 3" key="1">
    <citation type="submission" date="2014-10" db="EMBL/GenBank/DDBJ databases">
        <title>The Complete Genome Sequence for the Shellfish Pathogen Vibrio coralliilyticus RE98 Isolated from a Shellfish Hatchery.</title>
        <authorList>
            <person name="Richards G.P."/>
            <person name="Bono J.L."/>
            <person name="Watson M.A."/>
            <person name="Needleman D.S."/>
        </authorList>
    </citation>
    <scope>NUCLEOTIDE SEQUENCE [LARGE SCALE GENOMIC DNA]</scope>
    <source>
        <strain evidence="2 3">RE98</strain>
    </source>
</reference>
<evidence type="ECO:0000313" key="3">
    <source>
        <dbReference type="Proteomes" id="UP000030081"/>
    </source>
</evidence>
<dbReference type="RefSeq" id="WP_043010483.1">
    <property type="nucleotide sequence ID" value="NZ_CP009618.1"/>
</dbReference>
<feature type="chain" id="PRO_5043049049" evidence="1">
    <location>
        <begin position="24"/>
        <end position="194"/>
    </location>
</feature>
<keyword evidence="3" id="KW-1185">Reference proteome</keyword>
<evidence type="ECO:0000256" key="1">
    <source>
        <dbReference type="SAM" id="SignalP"/>
    </source>
</evidence>
<evidence type="ECO:0000313" key="2">
    <source>
        <dbReference type="EMBL" id="AIW21543.1"/>
    </source>
</evidence>
<accession>A0AAN0VZ64</accession>